<dbReference type="EMBL" id="NVUS01000030">
    <property type="protein sequence ID" value="PCI97401.1"/>
    <property type="molecule type" value="Genomic_DNA"/>
</dbReference>
<reference evidence="1" key="2">
    <citation type="journal article" date="2018" name="ISME J.">
        <title>A dynamic microbial community with high functional redundancy inhabits the cold, oxic subseafloor aquifer.</title>
        <authorList>
            <person name="Tully B.J."/>
            <person name="Wheat C.G."/>
            <person name="Glazer B.T."/>
            <person name="Huber J.A."/>
        </authorList>
    </citation>
    <scope>NUCLEOTIDE SEQUENCE</scope>
    <source>
        <strain evidence="1">NORP83</strain>
    </source>
</reference>
<dbReference type="InterPro" id="IPR023154">
    <property type="entry name" value="Jann4075-like_sf"/>
</dbReference>
<accession>A0A2A4YRP4</accession>
<dbReference type="Gene3D" id="1.10.238.120">
    <property type="entry name" value="Jann4075-like"/>
    <property type="match status" value="1"/>
</dbReference>
<sequence>MGKRDDLIAKYADDLKNKCGMQADIDLLTKVTIGCGPSIYNADASTVSGGDQAELDTVKNNFLIKKLGLSESDGLDAAIAGVIDTYGKSNRNKYRAVFYYMLVKHYKKESVYN</sequence>
<protein>
    <recommendedName>
        <fullName evidence="2">DUF2853 domain-containing protein</fullName>
    </recommendedName>
</protein>
<dbReference type="InterPro" id="IPR021274">
    <property type="entry name" value="DUF2853"/>
</dbReference>
<dbReference type="Pfam" id="PF11015">
    <property type="entry name" value="DUF2853"/>
    <property type="match status" value="1"/>
</dbReference>
<name>A0A2A4YRP4_9PROT</name>
<dbReference type="AlphaFoldDB" id="A0A2A4YRP4"/>
<reference key="1">
    <citation type="submission" date="2017-08" db="EMBL/GenBank/DDBJ databases">
        <title>A dynamic microbial community with high functional redundancy inhabits the cold, oxic subseafloor aquifer.</title>
        <authorList>
            <person name="Tully B.J."/>
            <person name="Wheat C.G."/>
            <person name="Glazer B.T."/>
            <person name="Huber J.A."/>
        </authorList>
    </citation>
    <scope>NUCLEOTIDE SEQUENCE [LARGE SCALE GENOMIC DNA]</scope>
</reference>
<evidence type="ECO:0000313" key="1">
    <source>
        <dbReference type="EMBL" id="PCI97401.1"/>
    </source>
</evidence>
<comment type="caution">
    <text evidence="1">The sequence shown here is derived from an EMBL/GenBank/DDBJ whole genome shotgun (WGS) entry which is preliminary data.</text>
</comment>
<organism evidence="1">
    <name type="scientific">OCS116 cluster bacterium</name>
    <dbReference type="NCBI Taxonomy" id="2030921"/>
    <lineage>
        <taxon>Bacteria</taxon>
        <taxon>Pseudomonadati</taxon>
        <taxon>Pseudomonadota</taxon>
        <taxon>Alphaproteobacteria</taxon>
        <taxon>OCS116 cluster</taxon>
    </lineage>
</organism>
<evidence type="ECO:0008006" key="2">
    <source>
        <dbReference type="Google" id="ProtNLM"/>
    </source>
</evidence>
<gene>
    <name evidence="1" type="ORF">COB13_15845</name>
</gene>
<proteinExistence type="predicted"/>
<dbReference type="SUPFAM" id="SSF158587">
    <property type="entry name" value="Jann4075-like"/>
    <property type="match status" value="1"/>
</dbReference>